<proteinExistence type="predicted"/>
<feature type="region of interest" description="Disordered" evidence="1">
    <location>
        <begin position="302"/>
        <end position="355"/>
    </location>
</feature>
<protein>
    <recommendedName>
        <fullName evidence="4">Restriction endonuclease</fullName>
    </recommendedName>
</protein>
<feature type="compositionally biased region" description="Basic and acidic residues" evidence="1">
    <location>
        <begin position="328"/>
        <end position="355"/>
    </location>
</feature>
<comment type="caution">
    <text evidence="2">The sequence shown here is derived from an EMBL/GenBank/DDBJ whole genome shotgun (WGS) entry which is preliminary data.</text>
</comment>
<evidence type="ECO:0000313" key="2">
    <source>
        <dbReference type="EMBL" id="KAE8130250.1"/>
    </source>
</evidence>
<name>A0A5N6S9R0_9BIFI</name>
<evidence type="ECO:0008006" key="4">
    <source>
        <dbReference type="Google" id="ProtNLM"/>
    </source>
</evidence>
<evidence type="ECO:0000256" key="1">
    <source>
        <dbReference type="SAM" id="MobiDB-lite"/>
    </source>
</evidence>
<dbReference type="EMBL" id="QDAG01000001">
    <property type="protein sequence ID" value="KAE8130250.1"/>
    <property type="molecule type" value="Genomic_DNA"/>
</dbReference>
<reference evidence="2 3" key="1">
    <citation type="submission" date="2018-04" db="EMBL/GenBank/DDBJ databases">
        <authorList>
            <person name="Eckel V.P."/>
            <person name="Vogel R.F."/>
        </authorList>
    </citation>
    <scope>NUCLEOTIDE SEQUENCE [LARGE SCALE GENOMIC DNA]</scope>
    <source>
        <strain evidence="3">TMW 2.1764</strain>
    </source>
</reference>
<sequence length="483" mass="54224">MSISDEEKAAADGFRNWLQKNLKNNTVNKYMSMLFVGNDAVSVRNRIEAFITDDRNTSGGSPDLGKDEDLKSLEFVDRTTSRTMNAFGIKPLLDKKILTEIKDPADVRTLIDFLRGSGINYRRSPSDNGPVKTNATHLETSLRWYEKYLESDPWPYEPGELTSRKVIGKRFGEGRIQAGIVPLKKRDDILLFSSKKHLHAGVASLEGMREDGTFRYVGMGGQDHDEKLLGNYQNKHIIDSRDNTATLRVFLTEPSKATYVGAFALADVPYTFQVPDGSDTNKGRFIVFNLIPIGQADTSLFGEMSTDPAAGTTGPTGARTPDHGWPVYDRKWQEKNTEDSREYEPGQERRSLHRREMSLQNRFGRWLEDAGHDVHDVTFGHGDVHLTPDLFDATENMVMEAKVSTAREYVRTAIGQVLDYRHCMNTSDDYGDVTAGILLPGEPVPAMLELCRELSITVFMENGEGSFDVFPESSRAEFPRATE</sequence>
<dbReference type="RefSeq" id="WP_152579941.1">
    <property type="nucleotide sequence ID" value="NZ_QDAG01000001.1"/>
</dbReference>
<dbReference type="GeneID" id="78126345"/>
<evidence type="ECO:0000313" key="3">
    <source>
        <dbReference type="Proteomes" id="UP000325415"/>
    </source>
</evidence>
<dbReference type="AlphaFoldDB" id="A0A5N6S9R0"/>
<dbReference type="Proteomes" id="UP000325415">
    <property type="component" value="Unassembled WGS sequence"/>
</dbReference>
<feature type="compositionally biased region" description="Low complexity" evidence="1">
    <location>
        <begin position="306"/>
        <end position="319"/>
    </location>
</feature>
<gene>
    <name evidence="2" type="ORF">DDE84_01335</name>
</gene>
<dbReference type="OrthoDB" id="4939521at2"/>
<organism evidence="2 3">
    <name type="scientific">Bifidobacterium tibiigranuli</name>
    <dbReference type="NCBI Taxonomy" id="2172043"/>
    <lineage>
        <taxon>Bacteria</taxon>
        <taxon>Bacillati</taxon>
        <taxon>Actinomycetota</taxon>
        <taxon>Actinomycetes</taxon>
        <taxon>Bifidobacteriales</taxon>
        <taxon>Bifidobacteriaceae</taxon>
        <taxon>Bifidobacterium</taxon>
    </lineage>
</organism>
<keyword evidence="3" id="KW-1185">Reference proteome</keyword>
<accession>A0A5N6S9R0</accession>